<name>A0A644WIM6_9ZZZZ</name>
<dbReference type="EMBL" id="VSSQ01000846">
    <property type="protein sequence ID" value="MPM02124.1"/>
    <property type="molecule type" value="Genomic_DNA"/>
</dbReference>
<sequence>MKKLLVSLMVVMLIATVFAGCASAPAAAEPTEAPAVEEPVAEAPAEPTAEPVVDPATIKGQVSVYVAHNADQYNRAIELFNQKYPNIEVLVVSAGTGDCLQRIAAEAENPQCDVMWGGTTESLEAYKQYFQPYICAEDAHIAETFKDPADMWIGESQQPSVIMYNKTLVPENEVPKTWADLLDAKWQGKIASANPASSGSAYTLLCNMILSESKQADYSDGWAFIEQLAPNLIISGGSSSVYKGVAAGEYALGLTLEQLAWVFVGADPDTCGMIYPEDGSSNVPDGFAMVANCPNPDMAALLMDFLVSAECQQVMSDEFGRRTVRDDIAQPAALPNLDDIYFINYDFQWAGAGKADVVSHWEEIAVNVISAG</sequence>
<accession>A0A644WIM6</accession>
<dbReference type="Pfam" id="PF13416">
    <property type="entry name" value="SBP_bac_8"/>
    <property type="match status" value="1"/>
</dbReference>
<dbReference type="InterPro" id="IPR026045">
    <property type="entry name" value="Ferric-bd"/>
</dbReference>
<reference evidence="2" key="1">
    <citation type="submission" date="2019-08" db="EMBL/GenBank/DDBJ databases">
        <authorList>
            <person name="Kucharzyk K."/>
            <person name="Murdoch R.W."/>
            <person name="Higgins S."/>
            <person name="Loffler F."/>
        </authorList>
    </citation>
    <scope>NUCLEOTIDE SEQUENCE</scope>
</reference>
<dbReference type="PIRSF" id="PIRSF002825">
    <property type="entry name" value="CfbpA"/>
    <property type="match status" value="1"/>
</dbReference>
<dbReference type="Gene3D" id="3.40.190.10">
    <property type="entry name" value="Periplasmic binding protein-like II"/>
    <property type="match status" value="2"/>
</dbReference>
<protein>
    <submittedName>
        <fullName evidence="2">Uncharacterized protein</fullName>
    </submittedName>
</protein>
<proteinExistence type="predicted"/>
<comment type="caution">
    <text evidence="2">The sequence shown here is derived from an EMBL/GenBank/DDBJ whole genome shotgun (WGS) entry which is preliminary data.</text>
</comment>
<evidence type="ECO:0000313" key="2">
    <source>
        <dbReference type="EMBL" id="MPM02124.1"/>
    </source>
</evidence>
<organism evidence="2">
    <name type="scientific">bioreactor metagenome</name>
    <dbReference type="NCBI Taxonomy" id="1076179"/>
    <lineage>
        <taxon>unclassified sequences</taxon>
        <taxon>metagenomes</taxon>
        <taxon>ecological metagenomes</taxon>
    </lineage>
</organism>
<dbReference type="InterPro" id="IPR006059">
    <property type="entry name" value="SBP"/>
</dbReference>
<dbReference type="PROSITE" id="PS51257">
    <property type="entry name" value="PROKAR_LIPOPROTEIN"/>
    <property type="match status" value="1"/>
</dbReference>
<keyword evidence="1" id="KW-0732">Signal</keyword>
<dbReference type="PANTHER" id="PTHR30006">
    <property type="entry name" value="THIAMINE-BINDING PERIPLASMIC PROTEIN-RELATED"/>
    <property type="match status" value="1"/>
</dbReference>
<dbReference type="AlphaFoldDB" id="A0A644WIM6"/>
<evidence type="ECO:0000256" key="1">
    <source>
        <dbReference type="ARBA" id="ARBA00022729"/>
    </source>
</evidence>
<gene>
    <name evidence="2" type="ORF">SDC9_48369</name>
</gene>
<dbReference type="SUPFAM" id="SSF53850">
    <property type="entry name" value="Periplasmic binding protein-like II"/>
    <property type="match status" value="1"/>
</dbReference>